<comment type="similarity">
    <text evidence="2">Belongs to the bacterial solute-binding protein 1 family.</text>
</comment>
<evidence type="ECO:0000313" key="5">
    <source>
        <dbReference type="EMBL" id="GAA1837243.1"/>
    </source>
</evidence>
<dbReference type="PANTHER" id="PTHR43649:SF31">
    <property type="entry name" value="SN-GLYCEROL-3-PHOSPHATE-BINDING PERIPLASMIC PROTEIN UGPB"/>
    <property type="match status" value="1"/>
</dbReference>
<organism evidence="5 6">
    <name type="scientific">Pseudonocardia ailaonensis</name>
    <dbReference type="NCBI Taxonomy" id="367279"/>
    <lineage>
        <taxon>Bacteria</taxon>
        <taxon>Bacillati</taxon>
        <taxon>Actinomycetota</taxon>
        <taxon>Actinomycetes</taxon>
        <taxon>Pseudonocardiales</taxon>
        <taxon>Pseudonocardiaceae</taxon>
        <taxon>Pseudonocardia</taxon>
    </lineage>
</organism>
<dbReference type="PANTHER" id="PTHR43649">
    <property type="entry name" value="ARABINOSE-BINDING PROTEIN-RELATED"/>
    <property type="match status" value="1"/>
</dbReference>
<sequence length="482" mass="50471">MPALSNLGRLYDGGAPDVRAGPGGPCHVSGTPNDYPVTPLALPGESARMRRALPALLLCLAALVLAACSAPPQAAPTTVTVRLWDDQVAKAYGTSFAEFERRNPDVRVQLDVVPYADYFAGLPEQITGGAADDVFWLNSSYFGSLADSGALLDVGALLPGREGRWVPAAVDQYRRGGKLWGVPALTDGRIVVYYNKALLAKAGVDPAALAWNPDPAKDTLLPALRRLTVDTSGRHPGEPGFDPKAVAVYGFNAGRDLQAIYYDFVGSNGGRFQDPDGTFAFAEPRSVEAFQYLADLINVAHVAPDADDTNDNPDFARDAFLAGRLAIFQSGTYNLRNVADGASFEWGVAPMVAGPVGRVSVVNSVVAAGNARTPHRDAVAKVLDWIGSEQGADPVGGRGAALPAVTGSQQKFFDYWRERGVETAAFGAEGGSATIDPPVGARFGAGSRAFNPVFGEIFAGRTPVGPGLQKAQDAANAAIVSG</sequence>
<dbReference type="Proteomes" id="UP001500449">
    <property type="component" value="Unassembled WGS sequence"/>
</dbReference>
<dbReference type="InterPro" id="IPR006059">
    <property type="entry name" value="SBP"/>
</dbReference>
<dbReference type="EMBL" id="BAAAQK010000004">
    <property type="protein sequence ID" value="GAA1837243.1"/>
    <property type="molecule type" value="Genomic_DNA"/>
</dbReference>
<evidence type="ECO:0000256" key="3">
    <source>
        <dbReference type="ARBA" id="ARBA00022448"/>
    </source>
</evidence>
<protein>
    <submittedName>
        <fullName evidence="5">Sugar ABC transporter substrate-binding protein</fullName>
    </submittedName>
</protein>
<evidence type="ECO:0000256" key="1">
    <source>
        <dbReference type="ARBA" id="ARBA00004196"/>
    </source>
</evidence>
<dbReference type="Pfam" id="PF01547">
    <property type="entry name" value="SBP_bac_1"/>
    <property type="match status" value="1"/>
</dbReference>
<dbReference type="Gene3D" id="3.40.190.10">
    <property type="entry name" value="Periplasmic binding protein-like II"/>
    <property type="match status" value="1"/>
</dbReference>
<evidence type="ECO:0000256" key="4">
    <source>
        <dbReference type="ARBA" id="ARBA00022729"/>
    </source>
</evidence>
<evidence type="ECO:0000313" key="6">
    <source>
        <dbReference type="Proteomes" id="UP001500449"/>
    </source>
</evidence>
<proteinExistence type="inferred from homology"/>
<keyword evidence="6" id="KW-1185">Reference proteome</keyword>
<reference evidence="5 6" key="1">
    <citation type="journal article" date="2019" name="Int. J. Syst. Evol. Microbiol.">
        <title>The Global Catalogue of Microorganisms (GCM) 10K type strain sequencing project: providing services to taxonomists for standard genome sequencing and annotation.</title>
        <authorList>
            <consortium name="The Broad Institute Genomics Platform"/>
            <consortium name="The Broad Institute Genome Sequencing Center for Infectious Disease"/>
            <person name="Wu L."/>
            <person name="Ma J."/>
        </authorList>
    </citation>
    <scope>NUCLEOTIDE SEQUENCE [LARGE SCALE GENOMIC DNA]</scope>
    <source>
        <strain evidence="5 6">JCM 16009</strain>
    </source>
</reference>
<evidence type="ECO:0000256" key="2">
    <source>
        <dbReference type="ARBA" id="ARBA00008520"/>
    </source>
</evidence>
<name>A0ABN2MTC9_9PSEU</name>
<dbReference type="CDD" id="cd13585">
    <property type="entry name" value="PBP2_TMBP_like"/>
    <property type="match status" value="1"/>
</dbReference>
<gene>
    <name evidence="5" type="ORF">GCM10009836_14840</name>
</gene>
<dbReference type="SUPFAM" id="SSF53850">
    <property type="entry name" value="Periplasmic binding protein-like II"/>
    <property type="match status" value="1"/>
</dbReference>
<comment type="caution">
    <text evidence="5">The sequence shown here is derived from an EMBL/GenBank/DDBJ whole genome shotgun (WGS) entry which is preliminary data.</text>
</comment>
<accession>A0ABN2MTC9</accession>
<keyword evidence="3" id="KW-0813">Transport</keyword>
<comment type="subcellular location">
    <subcellularLocation>
        <location evidence="1">Cell envelope</location>
    </subcellularLocation>
</comment>
<dbReference type="InterPro" id="IPR050490">
    <property type="entry name" value="Bact_solute-bd_prot1"/>
</dbReference>
<keyword evidence="4" id="KW-0732">Signal</keyword>